<dbReference type="Proteomes" id="UP000198885">
    <property type="component" value="Unassembled WGS sequence"/>
</dbReference>
<evidence type="ECO:0000259" key="3">
    <source>
        <dbReference type="Pfam" id="PF09718"/>
    </source>
</evidence>
<evidence type="ECO:0000313" key="5">
    <source>
        <dbReference type="Proteomes" id="UP000198885"/>
    </source>
</evidence>
<dbReference type="AlphaFoldDB" id="A0A1H9PN86"/>
<dbReference type="Pfam" id="PF09718">
    <property type="entry name" value="Tape_meas_lam_C"/>
    <property type="match status" value="1"/>
</dbReference>
<organism evidence="4 5">
    <name type="scientific">Tranquillimonas rosea</name>
    <dbReference type="NCBI Taxonomy" id="641238"/>
    <lineage>
        <taxon>Bacteria</taxon>
        <taxon>Pseudomonadati</taxon>
        <taxon>Pseudomonadota</taxon>
        <taxon>Alphaproteobacteria</taxon>
        <taxon>Rhodobacterales</taxon>
        <taxon>Roseobacteraceae</taxon>
        <taxon>Tranquillimonas</taxon>
    </lineage>
</organism>
<feature type="region of interest" description="Disordered" evidence="1">
    <location>
        <begin position="669"/>
        <end position="689"/>
    </location>
</feature>
<sequence>MSRKSVSVRISADGGVEVKNAFRDIGRTGQEALGAVATGSQPASAGLQRVEGASGNALRALEGLAAKASRAAASMRATAPAISDMQDRINRMAGVSPAVTQSTSAILAQGRALDELRAKYNPVFGVVRRYKDTINDIRAAHAQGAISADEMAAAIQRERQASLASIGALKGRTTAIQGMAGASGMAAGRMQGLFYQVNDIGVSLAGGMNPFTVMAQQGTQIAQIYGFGNGGVGAIFRDLGGMIRGLVTRIPLITAAAAAAGVAFLGLRHEINETTDASVSLGDTVSAAVSVIGSRISDKLRPLIEKIAPWFQKAWDAVTASVRVVGNFIINGVTVAVEGVKTAVKVIPDIFSAAFWGAAEGVLTILRKLGGSIELFIDSIKDKLNGVFGTNFKPTVIEGINAIETLRSEAEGKRDAAIERGDQAYGDFRSKAAQIMGRDPMGDFFADVRDRATKAALEGAEDSAGGAGEALRKAGEEGKKAADKVATGWDAVTGKLADYAKGAKDWGGGVGEAIVGGFKKAEDAIAEFVTTGKLKVKGLVQSILADLAKVWVRRSITGPLSNALMGALGGIGGTGGVNPAMNASAALAGPIYDGGGYTGDGPRSGGLDGKGGFWAVMHPRESVVDHTKGQGGPQSAPRQTGGDFFMSDNGTIMARMRMQWQQDMDRRLAQNNNSLQRSMRHGQKSSWGK</sequence>
<feature type="domain" description="Bacteriophage tail tape measure C-terminal" evidence="3">
    <location>
        <begin position="490"/>
        <end position="560"/>
    </location>
</feature>
<reference evidence="4 5" key="1">
    <citation type="submission" date="2016-10" db="EMBL/GenBank/DDBJ databases">
        <authorList>
            <person name="de Groot N.N."/>
        </authorList>
    </citation>
    <scope>NUCLEOTIDE SEQUENCE [LARGE SCALE GENOMIC DNA]</scope>
    <source>
        <strain evidence="4 5">DSM 23042</strain>
    </source>
</reference>
<evidence type="ECO:0000256" key="1">
    <source>
        <dbReference type="SAM" id="MobiDB-lite"/>
    </source>
</evidence>
<dbReference type="InterPro" id="IPR009628">
    <property type="entry name" value="Phage_tape_measure_N"/>
</dbReference>
<proteinExistence type="predicted"/>
<keyword evidence="5" id="KW-1185">Reference proteome</keyword>
<feature type="domain" description="Bacteriophage tail tape measure N-terminal" evidence="2">
    <location>
        <begin position="182"/>
        <end position="285"/>
    </location>
</feature>
<dbReference type="Pfam" id="PF06791">
    <property type="entry name" value="TMP_2"/>
    <property type="match status" value="1"/>
</dbReference>
<dbReference type="OrthoDB" id="7311517at2"/>
<name>A0A1H9PN86_9RHOB</name>
<feature type="region of interest" description="Disordered" evidence="1">
    <location>
        <begin position="624"/>
        <end position="644"/>
    </location>
</feature>
<gene>
    <name evidence="4" type="ORF">SAMN04490244_101263</name>
</gene>
<evidence type="ECO:0000313" key="4">
    <source>
        <dbReference type="EMBL" id="SER49654.1"/>
    </source>
</evidence>
<dbReference type="InterPro" id="IPR006431">
    <property type="entry name" value="Phage_tape_meas_C"/>
</dbReference>
<dbReference type="STRING" id="641238.SAMN04490244_101263"/>
<dbReference type="RefSeq" id="WP_092687197.1">
    <property type="nucleotide sequence ID" value="NZ_FOGU01000001.1"/>
</dbReference>
<dbReference type="EMBL" id="FOGU01000001">
    <property type="protein sequence ID" value="SER49654.1"/>
    <property type="molecule type" value="Genomic_DNA"/>
</dbReference>
<evidence type="ECO:0000259" key="2">
    <source>
        <dbReference type="Pfam" id="PF06791"/>
    </source>
</evidence>
<accession>A0A1H9PN86</accession>
<protein>
    <submittedName>
        <fullName evidence="4">Phage tail tape measure protein, lambda family</fullName>
    </submittedName>
</protein>